<reference evidence="4 5" key="1">
    <citation type="journal article" date="2019" name="Microbiol. Resour. Announc.">
        <title>Complete Genome Sequence of Halomonas sulfidaeris Strain Esulfide1 Isolated from a Metal Sulfide Rock at a Depth of 2,200 Meters, Obtained Using Nanopore Sequencing.</title>
        <authorList>
            <person name="Saito M."/>
            <person name="Nishigata A."/>
            <person name="Galipon J."/>
            <person name="Arakawa K."/>
        </authorList>
    </citation>
    <scope>NUCLEOTIDE SEQUENCE [LARGE SCALE GENOMIC DNA]</scope>
    <source>
        <strain evidence="4 5">ATCC BAA-803</strain>
    </source>
</reference>
<dbReference type="GO" id="GO:0030246">
    <property type="term" value="F:carbohydrate binding"/>
    <property type="evidence" value="ECO:0007669"/>
    <property type="project" value="InterPro"/>
</dbReference>
<dbReference type="Gene3D" id="2.70.98.10">
    <property type="match status" value="1"/>
</dbReference>
<proteinExistence type="predicted"/>
<dbReference type="InterPro" id="IPR011013">
    <property type="entry name" value="Gal_mutarotase_sf_dom"/>
</dbReference>
<dbReference type="InterPro" id="IPR014438">
    <property type="entry name" value="Glucan_biosyn_MdoG/MdoD"/>
</dbReference>
<dbReference type="InterPro" id="IPR014718">
    <property type="entry name" value="GH-type_carb-bd"/>
</dbReference>
<accession>A0A455U2J5</accession>
<feature type="compositionally biased region" description="Basic and acidic residues" evidence="2">
    <location>
        <begin position="7"/>
        <end position="23"/>
    </location>
</feature>
<feature type="domain" description="Glucan biosynthesis periplasmic MdoG C-terminal" evidence="3">
    <location>
        <begin position="1"/>
        <end position="95"/>
    </location>
</feature>
<dbReference type="GO" id="GO:0051274">
    <property type="term" value="P:beta-glucan biosynthetic process"/>
    <property type="evidence" value="ECO:0007669"/>
    <property type="project" value="TreeGrafter"/>
</dbReference>
<dbReference type="PANTHER" id="PTHR30504:SF2">
    <property type="entry name" value="GLUCANS BIOSYNTHESIS PROTEIN G"/>
    <property type="match status" value="1"/>
</dbReference>
<comment type="subcellular location">
    <subcellularLocation>
        <location evidence="1">Periplasm</location>
    </subcellularLocation>
</comment>
<dbReference type="Proteomes" id="UP000320231">
    <property type="component" value="Chromosome"/>
</dbReference>
<sequence length="115" mass="13604">MFTYGEASRKRPDDFRPQVHDSDGLLMQTGSGEWIWRPLTNPEHLRISTFMDSAPQGFGLMQRERDFNRYLDIEAQYHRRPSQWVMPLDDWGPGRWSWSKFQRLMKPTTISSPTG</sequence>
<protein>
    <recommendedName>
        <fullName evidence="3">Glucan biosynthesis periplasmic MdoG C-terminal domain-containing protein</fullName>
    </recommendedName>
</protein>
<evidence type="ECO:0000259" key="3">
    <source>
        <dbReference type="Pfam" id="PF04349"/>
    </source>
</evidence>
<dbReference type="AlphaFoldDB" id="A0A455U2J5"/>
<gene>
    <name evidence="4" type="ORF">HSBAA_15580</name>
</gene>
<dbReference type="KEGG" id="hsr:HSBAA_15580"/>
<dbReference type="PANTHER" id="PTHR30504">
    <property type="entry name" value="GLUCANS BIOSYNTHESIS PROTEIN"/>
    <property type="match status" value="1"/>
</dbReference>
<dbReference type="EMBL" id="AP019514">
    <property type="protein sequence ID" value="BBI60252.1"/>
    <property type="molecule type" value="Genomic_DNA"/>
</dbReference>
<evidence type="ECO:0000256" key="2">
    <source>
        <dbReference type="SAM" id="MobiDB-lite"/>
    </source>
</evidence>
<organism evidence="4 5">
    <name type="scientific">Vreelandella sulfidaeris</name>
    <dbReference type="NCBI Taxonomy" id="115553"/>
    <lineage>
        <taxon>Bacteria</taxon>
        <taxon>Pseudomonadati</taxon>
        <taxon>Pseudomonadota</taxon>
        <taxon>Gammaproteobacteria</taxon>
        <taxon>Oceanospirillales</taxon>
        <taxon>Halomonadaceae</taxon>
        <taxon>Vreelandella</taxon>
    </lineage>
</organism>
<evidence type="ECO:0000313" key="5">
    <source>
        <dbReference type="Proteomes" id="UP000320231"/>
    </source>
</evidence>
<dbReference type="GO" id="GO:0030288">
    <property type="term" value="C:outer membrane-bounded periplasmic space"/>
    <property type="evidence" value="ECO:0007669"/>
    <property type="project" value="TreeGrafter"/>
</dbReference>
<dbReference type="GO" id="GO:0003824">
    <property type="term" value="F:catalytic activity"/>
    <property type="evidence" value="ECO:0007669"/>
    <property type="project" value="InterPro"/>
</dbReference>
<name>A0A455U2J5_9GAMM</name>
<evidence type="ECO:0000313" key="4">
    <source>
        <dbReference type="EMBL" id="BBI60252.1"/>
    </source>
</evidence>
<dbReference type="SUPFAM" id="SSF74650">
    <property type="entry name" value="Galactose mutarotase-like"/>
    <property type="match status" value="1"/>
</dbReference>
<evidence type="ECO:0000256" key="1">
    <source>
        <dbReference type="ARBA" id="ARBA00004418"/>
    </source>
</evidence>
<feature type="region of interest" description="Disordered" evidence="2">
    <location>
        <begin position="1"/>
        <end position="24"/>
    </location>
</feature>
<dbReference type="InterPro" id="IPR007444">
    <property type="entry name" value="Glucan_biosyn_MdoG_C"/>
</dbReference>
<dbReference type="Pfam" id="PF04349">
    <property type="entry name" value="MdoG"/>
    <property type="match status" value="1"/>
</dbReference>